<dbReference type="Pfam" id="PF13432">
    <property type="entry name" value="TPR_16"/>
    <property type="match status" value="6"/>
</dbReference>
<feature type="region of interest" description="Disordered" evidence="3">
    <location>
        <begin position="902"/>
        <end position="924"/>
    </location>
</feature>
<dbReference type="Pfam" id="PF13525">
    <property type="entry name" value="YfiO"/>
    <property type="match status" value="1"/>
</dbReference>
<feature type="repeat" description="TPR" evidence="2">
    <location>
        <begin position="380"/>
        <end position="413"/>
    </location>
</feature>
<feature type="chain" id="PRO_5012199483" description="Outer membrane lipoprotein BamD-like domain-containing protein" evidence="4">
    <location>
        <begin position="26"/>
        <end position="924"/>
    </location>
</feature>
<dbReference type="InterPro" id="IPR019734">
    <property type="entry name" value="TPR_rpt"/>
</dbReference>
<dbReference type="EMBL" id="MQWD01000001">
    <property type="protein sequence ID" value="PAP76968.1"/>
    <property type="molecule type" value="Genomic_DNA"/>
</dbReference>
<feature type="signal peptide" evidence="4">
    <location>
        <begin position="1"/>
        <end position="25"/>
    </location>
</feature>
<accession>A0A271J145</accession>
<dbReference type="InterPro" id="IPR011990">
    <property type="entry name" value="TPR-like_helical_dom_sf"/>
</dbReference>
<gene>
    <name evidence="6" type="ORF">BSZ37_11265</name>
</gene>
<dbReference type="RefSeq" id="WP_095510635.1">
    <property type="nucleotide sequence ID" value="NZ_MQWD01000001.1"/>
</dbReference>
<dbReference type="AlphaFoldDB" id="A0A271J145"/>
<evidence type="ECO:0000313" key="7">
    <source>
        <dbReference type="Proteomes" id="UP000216339"/>
    </source>
</evidence>
<dbReference type="PANTHER" id="PTHR12558:SF13">
    <property type="entry name" value="CELL DIVISION CYCLE PROTEIN 27 HOMOLOG"/>
    <property type="match status" value="1"/>
</dbReference>
<evidence type="ECO:0000256" key="3">
    <source>
        <dbReference type="SAM" id="MobiDB-lite"/>
    </source>
</evidence>
<dbReference type="Proteomes" id="UP000216339">
    <property type="component" value="Unassembled WGS sequence"/>
</dbReference>
<feature type="repeat" description="TPR" evidence="2">
    <location>
        <begin position="644"/>
        <end position="677"/>
    </location>
</feature>
<keyword evidence="2" id="KW-0802">TPR repeat</keyword>
<feature type="repeat" description="TPR" evidence="2">
    <location>
        <begin position="790"/>
        <end position="823"/>
    </location>
</feature>
<evidence type="ECO:0000256" key="4">
    <source>
        <dbReference type="SAM" id="SignalP"/>
    </source>
</evidence>
<dbReference type="Pfam" id="PF13174">
    <property type="entry name" value="TPR_6"/>
    <property type="match status" value="2"/>
</dbReference>
<dbReference type="OrthoDB" id="9814448at2"/>
<keyword evidence="7" id="KW-1185">Reference proteome</keyword>
<feature type="domain" description="Outer membrane lipoprotein BamD-like" evidence="5">
    <location>
        <begin position="494"/>
        <end position="641"/>
    </location>
</feature>
<dbReference type="InterPro" id="IPR039565">
    <property type="entry name" value="BamD-like"/>
</dbReference>
<evidence type="ECO:0000313" key="6">
    <source>
        <dbReference type="EMBL" id="PAP76968.1"/>
    </source>
</evidence>
<keyword evidence="1 4" id="KW-0732">Signal</keyword>
<name>A0A271J145_9BACT</name>
<dbReference type="PROSITE" id="PS50005">
    <property type="entry name" value="TPR"/>
    <property type="match status" value="5"/>
</dbReference>
<feature type="repeat" description="TPR" evidence="2">
    <location>
        <begin position="570"/>
        <end position="603"/>
    </location>
</feature>
<dbReference type="SMART" id="SM00028">
    <property type="entry name" value="TPR"/>
    <property type="match status" value="15"/>
</dbReference>
<dbReference type="PANTHER" id="PTHR12558">
    <property type="entry name" value="CELL DIVISION CYCLE 16,23,27"/>
    <property type="match status" value="1"/>
</dbReference>
<comment type="caution">
    <text evidence="6">The sequence shown here is derived from an EMBL/GenBank/DDBJ whole genome shotgun (WGS) entry which is preliminary data.</text>
</comment>
<dbReference type="SUPFAM" id="SSF48452">
    <property type="entry name" value="TPR-like"/>
    <property type="match status" value="4"/>
</dbReference>
<dbReference type="Gene3D" id="1.25.40.10">
    <property type="entry name" value="Tetratricopeptide repeat domain"/>
    <property type="match status" value="7"/>
</dbReference>
<protein>
    <recommendedName>
        <fullName evidence="5">Outer membrane lipoprotein BamD-like domain-containing protein</fullName>
    </recommendedName>
</protein>
<organism evidence="6 7">
    <name type="scientific">Rubrivirga marina</name>
    <dbReference type="NCBI Taxonomy" id="1196024"/>
    <lineage>
        <taxon>Bacteria</taxon>
        <taxon>Pseudomonadati</taxon>
        <taxon>Rhodothermota</taxon>
        <taxon>Rhodothermia</taxon>
        <taxon>Rhodothermales</taxon>
        <taxon>Rubricoccaceae</taxon>
        <taxon>Rubrivirga</taxon>
    </lineage>
</organism>
<sequence>MPRSLSARRTPARLRLVAALGFAFAAGLAGSAPDAVAQTPGVTDARPDRSEEAFEAAKLLYDGGQFGAAERAFGRFLDAYPRHPRAPEALFYRAESALATDDAEAAAALFARFEARYPNHPFASRARLALGRYYYDRGDDARAEDALAAAADAPGPEASRAEAAYLLGLVHRRQSRPDAAAAAFERASTADTPTAPRALYALGTVRVDQGDWSRAASAFGRLQERYPVSPENDRAGLGLAESLLRAGRYPEGAAEADRRRLTLTGEDAARGALLAGETWLRLGDPRATTSLDAVPADSRYARRAALAQGRAASARSEWAQAVDWFRIARAGVSNPAEDGAVAHEAAYYEGIALKRLGQLGDAEARWTQAAERRPGGAYADPALLELGLLRYERRQYDAAAQAFDRLLRQSPRGPYAGEAARMLGEAYAASGQTRRAREAFAQAEDLGTATAETRAEVAFQDAYALFLNGQYEPAVAALVAVNRADPTGPRAGEALFWAGEAAFQARDYARSESILRELLERYPGHARADAARYVIAWTLYQRGQTAEAADAFERFLSAYTRSGELVPYYADALLRLGDLYTVLGRYEDARLVYGRVAAATPDRQGGDYALFQTAQVLGREGRTDEALSTYTRLLREYPESERYALALLEQGALYAARGQDSLAIGAYERVLNERPQRGAAALLGIGDVLLNQGRYQLAEAAYRRVFERYPTSPLTVDAFGGVADALAAQGREDEVDRAFAEVDSRLRGVEERTRLRYARAQLALTSGEDSLAVALLEEVLAGPPPADLEQEALLALGGAYAATARPDAAARVFRRLLTRYPDSPFAADATLRLAQSLLATGDAEGARSAAARLRASGASDPERVADAYALEALALQDLGRTPEADAILRELIARYPSTAAGEAALRDRPNLAPAPPAVDGDQAP</sequence>
<feature type="repeat" description="TPR" evidence="2">
    <location>
        <begin position="679"/>
        <end position="712"/>
    </location>
</feature>
<evidence type="ECO:0000256" key="2">
    <source>
        <dbReference type="PROSITE-ProRule" id="PRU00339"/>
    </source>
</evidence>
<evidence type="ECO:0000259" key="5">
    <source>
        <dbReference type="Pfam" id="PF13525"/>
    </source>
</evidence>
<reference evidence="6 7" key="1">
    <citation type="submission" date="2016-11" db="EMBL/GenBank/DDBJ databases">
        <title>Study of marine rhodopsin-containing bacteria.</title>
        <authorList>
            <person name="Yoshizawa S."/>
            <person name="Kumagai Y."/>
            <person name="Kogure K."/>
        </authorList>
    </citation>
    <scope>NUCLEOTIDE SEQUENCE [LARGE SCALE GENOMIC DNA]</scope>
    <source>
        <strain evidence="6 7">SAORIC-28</strain>
    </source>
</reference>
<proteinExistence type="predicted"/>
<evidence type="ECO:0000256" key="1">
    <source>
        <dbReference type="ARBA" id="ARBA00022729"/>
    </source>
</evidence>